<dbReference type="PROSITE" id="PS50137">
    <property type="entry name" value="DS_RBD"/>
    <property type="match status" value="1"/>
</dbReference>
<evidence type="ECO:0000313" key="4">
    <source>
        <dbReference type="Proteomes" id="UP000077266"/>
    </source>
</evidence>
<dbReference type="CDD" id="cd19875">
    <property type="entry name" value="DSRM_EIF2AK2-like"/>
    <property type="match status" value="1"/>
</dbReference>
<dbReference type="SMART" id="SM00358">
    <property type="entry name" value="DSRM"/>
    <property type="match status" value="1"/>
</dbReference>
<dbReference type="InParanoid" id="A0A165IHL7"/>
<feature type="domain" description="DRBM" evidence="2">
    <location>
        <begin position="19"/>
        <end position="88"/>
    </location>
</feature>
<keyword evidence="4" id="KW-1185">Reference proteome</keyword>
<dbReference type="SUPFAM" id="SSF54768">
    <property type="entry name" value="dsRNA-binding domain-like"/>
    <property type="match status" value="1"/>
</dbReference>
<gene>
    <name evidence="3" type="ORF">EXIGLDRAFT_717137</name>
</gene>
<dbReference type="OrthoDB" id="112668at2759"/>
<dbReference type="Pfam" id="PF00035">
    <property type="entry name" value="dsrm"/>
    <property type="match status" value="1"/>
</dbReference>
<name>A0A165IHL7_EXIGL</name>
<organism evidence="3 4">
    <name type="scientific">Exidia glandulosa HHB12029</name>
    <dbReference type="NCBI Taxonomy" id="1314781"/>
    <lineage>
        <taxon>Eukaryota</taxon>
        <taxon>Fungi</taxon>
        <taxon>Dikarya</taxon>
        <taxon>Basidiomycota</taxon>
        <taxon>Agaricomycotina</taxon>
        <taxon>Agaricomycetes</taxon>
        <taxon>Auriculariales</taxon>
        <taxon>Exidiaceae</taxon>
        <taxon>Exidia</taxon>
    </lineage>
</organism>
<protein>
    <recommendedName>
        <fullName evidence="2">DRBM domain-containing protein</fullName>
    </recommendedName>
</protein>
<evidence type="ECO:0000256" key="1">
    <source>
        <dbReference type="PROSITE-ProRule" id="PRU00266"/>
    </source>
</evidence>
<proteinExistence type="predicted"/>
<evidence type="ECO:0000259" key="2">
    <source>
        <dbReference type="PROSITE" id="PS50137"/>
    </source>
</evidence>
<dbReference type="Gene3D" id="3.30.160.20">
    <property type="match status" value="1"/>
</dbReference>
<dbReference type="InterPro" id="IPR014720">
    <property type="entry name" value="dsRBD_dom"/>
</dbReference>
<dbReference type="Proteomes" id="UP000077266">
    <property type="component" value="Unassembled WGS sequence"/>
</dbReference>
<accession>A0A165IHL7</accession>
<dbReference type="AlphaFoldDB" id="A0A165IHL7"/>
<sequence length="90" mass="10124">MTSYHNMRYPNMNAASVPDYAGQLHNYLQSRGRFNSLQWTETSGGPRHAAFWTVCAYIDNVEYGRATAASKQEARRTAAQQALNQLGVRV</sequence>
<keyword evidence="1" id="KW-0694">RNA-binding</keyword>
<reference evidence="3 4" key="1">
    <citation type="journal article" date="2016" name="Mol. Biol. Evol.">
        <title>Comparative Genomics of Early-Diverging Mushroom-Forming Fungi Provides Insights into the Origins of Lignocellulose Decay Capabilities.</title>
        <authorList>
            <person name="Nagy L.G."/>
            <person name="Riley R."/>
            <person name="Tritt A."/>
            <person name="Adam C."/>
            <person name="Daum C."/>
            <person name="Floudas D."/>
            <person name="Sun H."/>
            <person name="Yadav J.S."/>
            <person name="Pangilinan J."/>
            <person name="Larsson K.H."/>
            <person name="Matsuura K."/>
            <person name="Barry K."/>
            <person name="Labutti K."/>
            <person name="Kuo R."/>
            <person name="Ohm R.A."/>
            <person name="Bhattacharya S.S."/>
            <person name="Shirouzu T."/>
            <person name="Yoshinaga Y."/>
            <person name="Martin F.M."/>
            <person name="Grigoriev I.V."/>
            <person name="Hibbett D.S."/>
        </authorList>
    </citation>
    <scope>NUCLEOTIDE SEQUENCE [LARGE SCALE GENOMIC DNA]</scope>
    <source>
        <strain evidence="3 4">HHB12029</strain>
    </source>
</reference>
<dbReference type="EMBL" id="KV425990">
    <property type="protein sequence ID" value="KZV93412.1"/>
    <property type="molecule type" value="Genomic_DNA"/>
</dbReference>
<dbReference type="GO" id="GO:0003723">
    <property type="term" value="F:RNA binding"/>
    <property type="evidence" value="ECO:0007669"/>
    <property type="project" value="UniProtKB-UniRule"/>
</dbReference>
<evidence type="ECO:0000313" key="3">
    <source>
        <dbReference type="EMBL" id="KZV93412.1"/>
    </source>
</evidence>